<protein>
    <submittedName>
        <fullName evidence="1">Hypothetical exported protein</fullName>
    </submittedName>
</protein>
<dbReference type="SUPFAM" id="SSF56925">
    <property type="entry name" value="OMPA-like"/>
    <property type="match status" value="1"/>
</dbReference>
<dbReference type="PANTHER" id="PTHR34001">
    <property type="entry name" value="BLL7405 PROTEIN"/>
    <property type="match status" value="1"/>
</dbReference>
<dbReference type="InterPro" id="IPR011250">
    <property type="entry name" value="OMP/PagP_B-barrel"/>
</dbReference>
<dbReference type="EMBL" id="CP000733">
    <property type="protein sequence ID" value="ABS77353.1"/>
    <property type="molecule type" value="Genomic_DNA"/>
</dbReference>
<dbReference type="KEGG" id="cbd:CBUD_0584"/>
<dbReference type="AlphaFoldDB" id="A9KBP1"/>
<dbReference type="PANTHER" id="PTHR34001:SF3">
    <property type="entry name" value="BLL7405 PROTEIN"/>
    <property type="match status" value="1"/>
</dbReference>
<reference evidence="1 2" key="1">
    <citation type="journal article" date="2009" name="Infect. Immun.">
        <title>Comparative genomics reveal extensive transposon-mediated genomic plasticity and diversity among potential effector proteins within the genus Coxiella.</title>
        <authorList>
            <person name="Beare P.A."/>
            <person name="Unsworth N."/>
            <person name="Andoh M."/>
            <person name="Voth D.E."/>
            <person name="Omsland A."/>
            <person name="Gilk S.D."/>
            <person name="Williams K.P."/>
            <person name="Sobral B.W."/>
            <person name="Kupko J.J.III."/>
            <person name="Porcella S.F."/>
            <person name="Samuel J.E."/>
            <person name="Heinzen R.A."/>
        </authorList>
    </citation>
    <scope>NUCLEOTIDE SEQUENCE [LARGE SCALE GENOMIC DNA]</scope>
    <source>
        <strain evidence="1 2">Dugway 5J108-111</strain>
    </source>
</reference>
<gene>
    <name evidence="1" type="ordered locus">CBUD_0584</name>
</gene>
<evidence type="ECO:0000313" key="1">
    <source>
        <dbReference type="EMBL" id="ABS77353.1"/>
    </source>
</evidence>
<name>A9KBP1_COXBN</name>
<proteinExistence type="predicted"/>
<accession>A9KBP1</accession>
<dbReference type="Gene3D" id="2.40.160.20">
    <property type="match status" value="1"/>
</dbReference>
<dbReference type="Proteomes" id="UP000008555">
    <property type="component" value="Chromosome"/>
</dbReference>
<dbReference type="InterPro" id="IPR051692">
    <property type="entry name" value="OMP-like"/>
</dbReference>
<sequence>MIKGKRFMGRRRKVWSSVALGILWGAFSLIGSGSALAGGYEPLPESPWMVYFGVFGGYHHATYQYEALYHNDGLPRNQLFKSEIWQYGALWGGHVGIQYHFIRPYYLGLNFAGMSNSRKAQFNGSVSLGAGSTTVPVIDTTLRLKYNLDLTGIFGIDITPALHLYLKGGGSYAKLVEDFAVLQATTSASISQQHQTHHGLWGVVLGAGLARDLCRWVSLFAEYDFYDYGNHTLNTANNISVDPVVAPPDVYTQEAKNIRAYTIRAGINVNFNL</sequence>
<evidence type="ECO:0000313" key="2">
    <source>
        <dbReference type="Proteomes" id="UP000008555"/>
    </source>
</evidence>
<dbReference type="RefSeq" id="WP_011996637.1">
    <property type="nucleotide sequence ID" value="NC_009727.1"/>
</dbReference>
<dbReference type="HOGENOM" id="CLU_1018273_0_0_6"/>
<organism evidence="1 2">
    <name type="scientific">Coxiella burnetii (strain Dugway 5J108-111)</name>
    <dbReference type="NCBI Taxonomy" id="434922"/>
    <lineage>
        <taxon>Bacteria</taxon>
        <taxon>Pseudomonadati</taxon>
        <taxon>Pseudomonadota</taxon>
        <taxon>Gammaproteobacteria</taxon>
        <taxon>Legionellales</taxon>
        <taxon>Coxiellaceae</taxon>
        <taxon>Coxiella</taxon>
    </lineage>
</organism>